<dbReference type="AlphaFoldDB" id="A0A2P2QFA4"/>
<reference evidence="1" key="1">
    <citation type="submission" date="2018-02" db="EMBL/GenBank/DDBJ databases">
        <title>Rhizophora mucronata_Transcriptome.</title>
        <authorList>
            <person name="Meera S.P."/>
            <person name="Sreeshan A."/>
            <person name="Augustine A."/>
        </authorList>
    </citation>
    <scope>NUCLEOTIDE SEQUENCE</scope>
    <source>
        <tissue evidence="1">Leaf</tissue>
    </source>
</reference>
<protein>
    <submittedName>
        <fullName evidence="1">Uncharacterized protein</fullName>
    </submittedName>
</protein>
<sequence length="81" mass="8863">MKMAEAREKQKAATLNTRMSELNRFSFCSETVERKCGAGIRGWGGRFSPSRRGCGERMVLGGGAVGDNYGGEAKKTERKES</sequence>
<organism evidence="1">
    <name type="scientific">Rhizophora mucronata</name>
    <name type="common">Asiatic mangrove</name>
    <dbReference type="NCBI Taxonomy" id="61149"/>
    <lineage>
        <taxon>Eukaryota</taxon>
        <taxon>Viridiplantae</taxon>
        <taxon>Streptophyta</taxon>
        <taxon>Embryophyta</taxon>
        <taxon>Tracheophyta</taxon>
        <taxon>Spermatophyta</taxon>
        <taxon>Magnoliopsida</taxon>
        <taxon>eudicotyledons</taxon>
        <taxon>Gunneridae</taxon>
        <taxon>Pentapetalae</taxon>
        <taxon>rosids</taxon>
        <taxon>fabids</taxon>
        <taxon>Malpighiales</taxon>
        <taxon>Rhizophoraceae</taxon>
        <taxon>Rhizophora</taxon>
    </lineage>
</organism>
<name>A0A2P2QFA4_RHIMU</name>
<proteinExistence type="predicted"/>
<dbReference type="EMBL" id="GGEC01085063">
    <property type="protein sequence ID" value="MBX65547.1"/>
    <property type="molecule type" value="Transcribed_RNA"/>
</dbReference>
<accession>A0A2P2QFA4</accession>
<evidence type="ECO:0000313" key="1">
    <source>
        <dbReference type="EMBL" id="MBX65547.1"/>
    </source>
</evidence>